<keyword evidence="9" id="KW-1133">Transmembrane helix</keyword>
<feature type="compositionally biased region" description="Polar residues" evidence="8">
    <location>
        <begin position="21"/>
        <end position="39"/>
    </location>
</feature>
<dbReference type="EMBL" id="JALLPJ020001283">
    <property type="protein sequence ID" value="KAL3771653.1"/>
    <property type="molecule type" value="Genomic_DNA"/>
</dbReference>
<keyword evidence="9" id="KW-0812">Transmembrane</keyword>
<evidence type="ECO:0000256" key="4">
    <source>
        <dbReference type="ARBA" id="ARBA00022801"/>
    </source>
</evidence>
<dbReference type="SUPFAM" id="SSF53474">
    <property type="entry name" value="alpha/beta-Hydrolases"/>
    <property type="match status" value="1"/>
</dbReference>
<evidence type="ECO:0000256" key="6">
    <source>
        <dbReference type="ARBA" id="ARBA00022963"/>
    </source>
</evidence>
<evidence type="ECO:0000313" key="11">
    <source>
        <dbReference type="EMBL" id="KAL3771653.1"/>
    </source>
</evidence>
<keyword evidence="4" id="KW-0378">Hydrolase</keyword>
<dbReference type="GO" id="GO:0009507">
    <property type="term" value="C:chloroplast"/>
    <property type="evidence" value="ECO:0007669"/>
    <property type="project" value="UniProtKB-SubCell"/>
</dbReference>
<evidence type="ECO:0000256" key="2">
    <source>
        <dbReference type="ARBA" id="ARBA00022528"/>
    </source>
</evidence>
<feature type="compositionally biased region" description="Basic and acidic residues" evidence="8">
    <location>
        <begin position="11"/>
        <end position="20"/>
    </location>
</feature>
<evidence type="ECO:0000256" key="8">
    <source>
        <dbReference type="SAM" id="MobiDB-lite"/>
    </source>
</evidence>
<dbReference type="PANTHER" id="PTHR31403">
    <property type="entry name" value="PHOSPHOLIPASE A1-IBETA2, CHLOROPLASTIC"/>
    <property type="match status" value="1"/>
</dbReference>
<dbReference type="Gene3D" id="3.40.50.1820">
    <property type="entry name" value="alpha/beta hydrolase"/>
    <property type="match status" value="1"/>
</dbReference>
<comment type="caution">
    <text evidence="11">The sequence shown here is derived from an EMBL/GenBank/DDBJ whole genome shotgun (WGS) entry which is preliminary data.</text>
</comment>
<feature type="region of interest" description="Disordered" evidence="8">
    <location>
        <begin position="1"/>
        <end position="39"/>
    </location>
</feature>
<feature type="domain" description="Fungal lipase-type" evidence="10">
    <location>
        <begin position="1574"/>
        <end position="1623"/>
    </location>
</feature>
<proteinExistence type="predicted"/>
<feature type="transmembrane region" description="Helical" evidence="9">
    <location>
        <begin position="870"/>
        <end position="888"/>
    </location>
</feature>
<feature type="domain" description="Fungal lipase-type" evidence="10">
    <location>
        <begin position="1447"/>
        <end position="1527"/>
    </location>
</feature>
<evidence type="ECO:0000256" key="3">
    <source>
        <dbReference type="ARBA" id="ARBA00022640"/>
    </source>
</evidence>
<dbReference type="GO" id="GO:0016042">
    <property type="term" value="P:lipid catabolic process"/>
    <property type="evidence" value="ECO:0007669"/>
    <property type="project" value="UniProtKB-KW"/>
</dbReference>
<evidence type="ECO:0000256" key="5">
    <source>
        <dbReference type="ARBA" id="ARBA00022946"/>
    </source>
</evidence>
<accession>A0ABD3N8I7</accession>
<evidence type="ECO:0000256" key="9">
    <source>
        <dbReference type="SAM" id="Phobius"/>
    </source>
</evidence>
<dbReference type="Proteomes" id="UP001530400">
    <property type="component" value="Unassembled WGS sequence"/>
</dbReference>
<feature type="transmembrane region" description="Helical" evidence="9">
    <location>
        <begin position="1008"/>
        <end position="1034"/>
    </location>
</feature>
<dbReference type="Pfam" id="PF01764">
    <property type="entry name" value="Lipase_3"/>
    <property type="match status" value="2"/>
</dbReference>
<evidence type="ECO:0000256" key="7">
    <source>
        <dbReference type="ARBA" id="ARBA00023098"/>
    </source>
</evidence>
<feature type="compositionally biased region" description="Basic and acidic residues" evidence="8">
    <location>
        <begin position="1694"/>
        <end position="1704"/>
    </location>
</feature>
<sequence length="1717" mass="191933">MKATNPFEESTDSRDIHIDSDQSSTSNNESFRTSINASLTPRHHTVTAATTESAALNHSTVTTDLSQLSISPSLFPPTLSSWMGGNQDGYSPIIADCTDDEGTFHDCMSEEDEGFDLDTSLNNASSGQSDSFGDNVEATAAQHMGIVADVDEKATEITSLLPKSKLNHDQSQRQACKIADETLLKANSKHRQLYNASNDETPLMANPQHIRSYNTSSVITPKSPLQDALSTWLSPYAQSARKAGRRLLSFEQKDNDEYADDSQANVNASTIDEETADLPQHAKLPDLEQDALDTKHVSASLANSLESKSTVVRFQPETMTKKLPKRSSSLFNRVASSPALMTTQSYESTDTSYPVSALERIQSNHDTIVLKEIETNQNPDEDGSVMHPWTKLILLEELGTASSWTIILLPYAFMILALFLDGDSQLKNMTVGPLSGSSHCIDVAGGRIAEPYGVSAKGYFPVPFSYNTTRNDTYWNNESESCTYPFELREGVGLLSHGVDGSNSTTFSTSIVDAKYRYLMSHGYAFTSSVIPDVPATSQSLIGKAEFNNLSSRAVALVADGGVLSSSIIFQRKPIHENCMNSSETDVECHPINSNDDQVWSPVLILSPRRLDLRCKLNEQNNDDTTQTVETSTWNCVSNMVEAFFSLPNAALLLGGDLRVDTLISHHKQHRSLSDDFWFNEMNNELGYRSGNLLNRWSDDIYSAKTDQIWNADLSKPTELLAELSEKAAFTLTHQSESYNVIVEVTRIFALIVTFSFLCYWSWMMGYNREDVEDETGVNNLSQNSSYDKLKVYAHQTLKSVADSWKKGDENQSYFWWESPWTTFPDRRYLLLMLFCLLLLQNPLLAYAFFHPSIYSSATFRSMADSISGMSVHGMLFLWLCLMHGLRYHTADVSRRRFEQYRRVIELKKATEHMSPPPELQQNKWGRVKWYYKQYGDVEGGGLDISSALRHKHDINADSFIEFLIPKMLLLVIGVVSTVTAANCRFPKENHSSAAFLNPDRFGGRGQLYVFSSIVQIIVIQLWGVTIIMTSFVTGERLRREPFLSTRPAQLTFRVLTSILLLGFVISITLFTMYTSSVFGNDQTDSLLSDDFVFDTSAEGGSESSWDSKADVLFRFIRRVSADVPYVDTSFNIGPGKLLYATACSLVAAYIFLPSSHFRPSEKMIANEDNELHNISYTKEDILWVKDKMLQGTDKRFVVTLARYTHTWRVFPLPIRSHGLMSQHTIKESLNLIGTFQLDGGFGVYRFKNGRGSIFKGRYIPVFCVEIACWLLEASWQAYYSPDKYAFNDWAPGKMSLNSIGLKLERAIVDDETDTHAYVATNASSQVEGEEDSIIVISFRGTASYSNMKTDLSFRQVPLPAKLSANIPSFDVRPGKDVEIEESAWDVKTSPRSIIKNILHPSSFTTAPSSGTLSSKNGDTVASNLLPAVTDAGKAIIRATPMARQALPCVHEGFLRNYLKVRQELMETILNVLKRQVDKAVERSRFSESSCLFLDPEPITLPKIYVTGHSLGGSLAQLLALDLASNCEVVIEQVLSPKFANDHLRDRASSIDLDQEEFWLGTENVSHKKNPSNLIRLRPPIAVYTYGQPRVGNLAFKNIYKQRVPHTFRVVTEGDAFTSMPTLTCFGGIYRHAGLEVLLDEGCTGNILVGPTVVETLLRFTKVRTSVANHSLAKYRDSLESALEKDDLKEYYKSHSGKVQHDEENLPSWVTNARREG</sequence>
<keyword evidence="6" id="KW-0442">Lipid degradation</keyword>
<organism evidence="11 12">
    <name type="scientific">Cyclotella atomus</name>
    <dbReference type="NCBI Taxonomy" id="382360"/>
    <lineage>
        <taxon>Eukaryota</taxon>
        <taxon>Sar</taxon>
        <taxon>Stramenopiles</taxon>
        <taxon>Ochrophyta</taxon>
        <taxon>Bacillariophyta</taxon>
        <taxon>Coscinodiscophyceae</taxon>
        <taxon>Thalassiosirophycidae</taxon>
        <taxon>Stephanodiscales</taxon>
        <taxon>Stephanodiscaceae</taxon>
        <taxon>Cyclotella</taxon>
    </lineage>
</organism>
<feature type="transmembrane region" description="Helical" evidence="9">
    <location>
        <begin position="968"/>
        <end position="988"/>
    </location>
</feature>
<evidence type="ECO:0000259" key="10">
    <source>
        <dbReference type="Pfam" id="PF01764"/>
    </source>
</evidence>
<protein>
    <recommendedName>
        <fullName evidence="10">Fungal lipase-type domain-containing protein</fullName>
    </recommendedName>
</protein>
<gene>
    <name evidence="11" type="ORF">ACHAWO_001714</name>
</gene>
<dbReference type="InterPro" id="IPR002921">
    <property type="entry name" value="Fungal_lipase-type"/>
</dbReference>
<reference evidence="11 12" key="1">
    <citation type="submission" date="2024-10" db="EMBL/GenBank/DDBJ databases">
        <title>Updated reference genomes for cyclostephanoid diatoms.</title>
        <authorList>
            <person name="Roberts W.R."/>
            <person name="Alverson A.J."/>
        </authorList>
    </citation>
    <scope>NUCLEOTIDE SEQUENCE [LARGE SCALE GENOMIC DNA]</scope>
    <source>
        <strain evidence="11 12">AJA010-31</strain>
    </source>
</reference>
<keyword evidence="2" id="KW-0150">Chloroplast</keyword>
<evidence type="ECO:0000313" key="12">
    <source>
        <dbReference type="Proteomes" id="UP001530400"/>
    </source>
</evidence>
<keyword evidence="9" id="KW-0472">Membrane</keyword>
<name>A0ABD3N8I7_9STRA</name>
<keyword evidence="12" id="KW-1185">Reference proteome</keyword>
<keyword evidence="3" id="KW-0934">Plastid</keyword>
<keyword evidence="5" id="KW-0809">Transit peptide</keyword>
<dbReference type="InterPro" id="IPR029058">
    <property type="entry name" value="AB_hydrolase_fold"/>
</dbReference>
<feature type="transmembrane region" description="Helical" evidence="9">
    <location>
        <begin position="829"/>
        <end position="850"/>
    </location>
</feature>
<keyword evidence="7" id="KW-0443">Lipid metabolism</keyword>
<dbReference type="PANTHER" id="PTHR31403:SF7">
    <property type="entry name" value="PHOSPHOLIPASE A1-IGAMMA3, CHLOROPLASTIC"/>
    <property type="match status" value="1"/>
</dbReference>
<feature type="transmembrane region" description="Helical" evidence="9">
    <location>
        <begin position="1055"/>
        <end position="1074"/>
    </location>
</feature>
<evidence type="ECO:0000256" key="1">
    <source>
        <dbReference type="ARBA" id="ARBA00004229"/>
    </source>
</evidence>
<comment type="subcellular location">
    <subcellularLocation>
        <location evidence="1">Plastid</location>
        <location evidence="1">Chloroplast</location>
    </subcellularLocation>
</comment>
<feature type="region of interest" description="Disordered" evidence="8">
    <location>
        <begin position="1694"/>
        <end position="1717"/>
    </location>
</feature>
<dbReference type="GO" id="GO:0004620">
    <property type="term" value="F:phospholipase activity"/>
    <property type="evidence" value="ECO:0007669"/>
    <property type="project" value="UniProtKB-ARBA"/>
</dbReference>